<evidence type="ECO:0000313" key="2">
    <source>
        <dbReference type="EMBL" id="XCM35076.1"/>
    </source>
</evidence>
<dbReference type="PANTHER" id="PTHR34679">
    <property type="match status" value="1"/>
</dbReference>
<sequence length="158" mass="17265">MRIEVLPEPLQTYVLPFLHPVLMWVIFALTIYALVLGIKAKKTRQATGEEKKELIKGKYNTKHYQVGSILLALMVLGTIGGMAATYVNNGKLFVGPHLLVGLGMTAMIATSAALAPFMQKGADWARSLHVGLNMILVLLFAWQAFSGVQIVQKIVSSL</sequence>
<keyword evidence="1" id="KW-0812">Transmembrane</keyword>
<protein>
    <submittedName>
        <fullName evidence="2">DUF4079 domain-containing protein</fullName>
    </submittedName>
</protein>
<dbReference type="RefSeq" id="WP_054466392.1">
    <property type="nucleotide sequence ID" value="NZ_CP159837.1"/>
</dbReference>
<organism evidence="2">
    <name type="scientific">Planktothricoides raciborskii GIHE-MW2</name>
    <dbReference type="NCBI Taxonomy" id="2792601"/>
    <lineage>
        <taxon>Bacteria</taxon>
        <taxon>Bacillati</taxon>
        <taxon>Cyanobacteriota</taxon>
        <taxon>Cyanophyceae</taxon>
        <taxon>Oscillatoriophycideae</taxon>
        <taxon>Oscillatoriales</taxon>
        <taxon>Oscillatoriaceae</taxon>
        <taxon>Planktothricoides</taxon>
    </lineage>
</organism>
<dbReference type="AlphaFoldDB" id="A0AAU8J956"/>
<name>A0AAU8J956_9CYAN</name>
<feature type="transmembrane region" description="Helical" evidence="1">
    <location>
        <begin position="98"/>
        <end position="118"/>
    </location>
</feature>
<feature type="transmembrane region" description="Helical" evidence="1">
    <location>
        <begin position="66"/>
        <end position="86"/>
    </location>
</feature>
<dbReference type="EMBL" id="CP159837">
    <property type="protein sequence ID" value="XCM35076.1"/>
    <property type="molecule type" value="Genomic_DNA"/>
</dbReference>
<keyword evidence="1" id="KW-0472">Membrane</keyword>
<evidence type="ECO:0000256" key="1">
    <source>
        <dbReference type="SAM" id="Phobius"/>
    </source>
</evidence>
<dbReference type="InterPro" id="IPR025067">
    <property type="entry name" value="DUF4079"/>
</dbReference>
<proteinExistence type="predicted"/>
<keyword evidence="1" id="KW-1133">Transmembrane helix</keyword>
<gene>
    <name evidence="2" type="ORF">ABWT76_003730</name>
</gene>
<feature type="transmembrane region" description="Helical" evidence="1">
    <location>
        <begin position="17"/>
        <end position="38"/>
    </location>
</feature>
<reference evidence="2" key="1">
    <citation type="submission" date="2024-07" db="EMBL/GenBank/DDBJ databases">
        <authorList>
            <person name="Kim Y.J."/>
            <person name="Jeong J.Y."/>
        </authorList>
    </citation>
    <scope>NUCLEOTIDE SEQUENCE</scope>
    <source>
        <strain evidence="2">GIHE-MW2</strain>
    </source>
</reference>
<dbReference type="PANTHER" id="PTHR34679:SF2">
    <property type="entry name" value="OS02G0122500 PROTEIN"/>
    <property type="match status" value="1"/>
</dbReference>
<accession>A0AAU8J956</accession>
<dbReference type="Pfam" id="PF13301">
    <property type="entry name" value="DUF4079"/>
    <property type="match status" value="1"/>
</dbReference>
<feature type="transmembrane region" description="Helical" evidence="1">
    <location>
        <begin position="130"/>
        <end position="151"/>
    </location>
</feature>